<comment type="caution">
    <text evidence="1">The sequence shown here is derived from an EMBL/GenBank/DDBJ whole genome shotgun (WGS) entry which is preliminary data.</text>
</comment>
<evidence type="ECO:0000313" key="1">
    <source>
        <dbReference type="EMBL" id="KAG6426425.1"/>
    </source>
</evidence>
<proteinExistence type="predicted"/>
<protein>
    <submittedName>
        <fullName evidence="1">Uncharacterized protein</fullName>
    </submittedName>
</protein>
<name>A0A8X8YAD2_SALSN</name>
<dbReference type="Proteomes" id="UP000298416">
    <property type="component" value="Unassembled WGS sequence"/>
</dbReference>
<gene>
    <name evidence="1" type="ORF">SASPL_110648</name>
</gene>
<sequence length="113" mass="12533">MENSDYSCGSLWNQNRTTSVMVMDVELGNHLNLNPSLIPAANVRSLPVFRSVAMRLPASINWESVWPKSFDPTDDDSFSHLCPTMRPPTSLISFATMQQRGGHGLGATALHFR</sequence>
<dbReference type="AlphaFoldDB" id="A0A8X8YAD2"/>
<evidence type="ECO:0000313" key="2">
    <source>
        <dbReference type="Proteomes" id="UP000298416"/>
    </source>
</evidence>
<accession>A0A8X8YAD2</accession>
<reference evidence="1" key="2">
    <citation type="submission" date="2020-08" db="EMBL/GenBank/DDBJ databases">
        <title>Plant Genome Project.</title>
        <authorList>
            <person name="Zhang R.-G."/>
        </authorList>
    </citation>
    <scope>NUCLEOTIDE SEQUENCE</scope>
    <source>
        <strain evidence="1">Huo1</strain>
        <tissue evidence="1">Leaf</tissue>
    </source>
</reference>
<keyword evidence="2" id="KW-1185">Reference proteome</keyword>
<reference evidence="1" key="1">
    <citation type="submission" date="2018-01" db="EMBL/GenBank/DDBJ databases">
        <authorList>
            <person name="Mao J.F."/>
        </authorList>
    </citation>
    <scope>NUCLEOTIDE SEQUENCE</scope>
    <source>
        <strain evidence="1">Huo1</strain>
        <tissue evidence="1">Leaf</tissue>
    </source>
</reference>
<organism evidence="1">
    <name type="scientific">Salvia splendens</name>
    <name type="common">Scarlet sage</name>
    <dbReference type="NCBI Taxonomy" id="180675"/>
    <lineage>
        <taxon>Eukaryota</taxon>
        <taxon>Viridiplantae</taxon>
        <taxon>Streptophyta</taxon>
        <taxon>Embryophyta</taxon>
        <taxon>Tracheophyta</taxon>
        <taxon>Spermatophyta</taxon>
        <taxon>Magnoliopsida</taxon>
        <taxon>eudicotyledons</taxon>
        <taxon>Gunneridae</taxon>
        <taxon>Pentapetalae</taxon>
        <taxon>asterids</taxon>
        <taxon>lamiids</taxon>
        <taxon>Lamiales</taxon>
        <taxon>Lamiaceae</taxon>
        <taxon>Nepetoideae</taxon>
        <taxon>Mentheae</taxon>
        <taxon>Salviinae</taxon>
        <taxon>Salvia</taxon>
        <taxon>Salvia subgen. Calosphace</taxon>
        <taxon>core Calosphace</taxon>
    </lineage>
</organism>
<dbReference type="EMBL" id="PNBA02000004">
    <property type="protein sequence ID" value="KAG6426425.1"/>
    <property type="molecule type" value="Genomic_DNA"/>
</dbReference>